<evidence type="ECO:0000313" key="3">
    <source>
        <dbReference type="Proteomes" id="UP001381693"/>
    </source>
</evidence>
<dbReference type="PANTHER" id="PTHR44394">
    <property type="entry name" value="BETA-ALANINE-ACTIVATING ENZYME"/>
    <property type="match status" value="1"/>
</dbReference>
<feature type="non-terminal residue" evidence="2">
    <location>
        <position position="1"/>
    </location>
</feature>
<dbReference type="SUPFAM" id="SSF50998">
    <property type="entry name" value="Quinoprotein alcohol dehydrogenase-like"/>
    <property type="match status" value="1"/>
</dbReference>
<dbReference type="GO" id="GO:0043041">
    <property type="term" value="P:amino acid activation for nonribosomal peptide biosynthetic process"/>
    <property type="evidence" value="ECO:0007669"/>
    <property type="project" value="TreeGrafter"/>
</dbReference>
<dbReference type="Gene3D" id="2.30.38.10">
    <property type="entry name" value="Luciferase, Domain 3"/>
    <property type="match status" value="1"/>
</dbReference>
<sequence>DTRHPCLPHNTAEAMSFTLYSLFRDTATKYPENLAILDYTDDDQHPKEVSYRKLHTESTEIFKICKTQIGMCTTLQVTSACEFTCAGQPPVTDISVDDVNRKTKNRASCHDNCNIVDLPFAITIIAVMCYHIPAAIASILDRVFGASPLTFDPSVVNIFLAFNSGAGLVLVHNNVLKKPDLLLNTLIQSKSTVFQATPSLVYSLGKERLKRLIKEESHLRILALGGEPFPNMSLVREWIGTNCKIRIFNLYGITEISCWASVAEISVRELIGEENGTEITVENISKEFRENSSEILREIGTQFDLQIGNEVSQENIDISYSSLTSIGKPLDSTVIRVVNNSDENVSEGRVGEIVIGSCERICLIDDYSPSDIKQTREFNNSLQRLNSFTESCLVMRRTGDKGVIHNGKIYCLGRVDRQVKRLGQKVSLAEIERHCESISYVEVCRVIACNETKIIAFVQLCNATSHSEDDIVKKLTRLLSPWKMPDDIIIVNSLPFNNHGKVDDSQLTLLTEKKQHKCILDDPVSLTSIQKLLVKFWRRYLGTKHVSDQDNFISSGGNSLNAMCIITELEHLLNIEMPMLLDILLNRTLSEVLDHISNVNLHTPMPQDSRILMNIYKKQKLEGTEKDMKRTESPVDLNTINQDTHKVVLAKKDNTDKVVLDGVASERVLPKIVSRRGVFNLRHISQDEGSASDKKTIMLQRYEANKVECAPREGHKIFSLQSCASTTQKTQILTYKSTTNHDCKDIGGKGFINMKDFAEREQIAEAEYTLPFRQNMTTPEYMGGKSIQMTNLNNMLQGDRNNSSSDCRLEHCITDYTADIQWKVNLGKCIDSSPTLVEFPTGRTFILVGSHSHRFTCIDVDSACELWSLTLGDRIESSPCLSMDGNFVYVGCYDYNLYGVKLETGEVVWKYTTGGEIKSSPIVDEENGNIIFGCHDKHLYCLKANGSLLWKRHLSNGSIFSSPCIIENQVFAATLDGVVCGIRKKCGVILWLVNLVKPIFSSLTPYSKGLIFGNVDNKIFAYTNHGMKLWEFKTNGPVFSTAFVKKCKNLEVIAIGCHDHRLYIFNSLGHHLVTYCGTSPIYATPFMYSFGNDIRVVVCETSGKFCIVKLELNQVGNVVDLKTRNSNFYLEKVLESVCNGEIFSSPIVHQSKLYICCRDDNIYCIKIVSK</sequence>
<dbReference type="SMART" id="SM00564">
    <property type="entry name" value="PQQ"/>
    <property type="match status" value="3"/>
</dbReference>
<comment type="caution">
    <text evidence="2">The sequence shown here is derived from an EMBL/GenBank/DDBJ whole genome shotgun (WGS) entry which is preliminary data.</text>
</comment>
<dbReference type="InterPro" id="IPR002372">
    <property type="entry name" value="PQQ_rpt_dom"/>
</dbReference>
<protein>
    <recommendedName>
        <fullName evidence="1">Carrier domain-containing protein</fullName>
    </recommendedName>
</protein>
<dbReference type="AlphaFoldDB" id="A0AAN8X4J3"/>
<dbReference type="Pfam" id="PF00550">
    <property type="entry name" value="PP-binding"/>
    <property type="match status" value="1"/>
</dbReference>
<dbReference type="SUPFAM" id="SSF47336">
    <property type="entry name" value="ACP-like"/>
    <property type="match status" value="1"/>
</dbReference>
<dbReference type="InterPro" id="IPR009081">
    <property type="entry name" value="PP-bd_ACP"/>
</dbReference>
<evidence type="ECO:0000259" key="1">
    <source>
        <dbReference type="PROSITE" id="PS50075"/>
    </source>
</evidence>
<dbReference type="InterPro" id="IPR018391">
    <property type="entry name" value="PQQ_b-propeller_rpt"/>
</dbReference>
<dbReference type="InterPro" id="IPR036736">
    <property type="entry name" value="ACP-like_sf"/>
</dbReference>
<name>A0AAN8X4J3_HALRR</name>
<dbReference type="Gene3D" id="3.40.50.980">
    <property type="match status" value="1"/>
</dbReference>
<dbReference type="PROSITE" id="PS50075">
    <property type="entry name" value="CARRIER"/>
    <property type="match status" value="1"/>
</dbReference>
<dbReference type="Pfam" id="PF13570">
    <property type="entry name" value="Beta-prop_ACSF4"/>
    <property type="match status" value="1"/>
</dbReference>
<dbReference type="InterPro" id="IPR015943">
    <property type="entry name" value="WD40/YVTN_repeat-like_dom_sf"/>
</dbReference>
<dbReference type="InterPro" id="IPR000873">
    <property type="entry name" value="AMP-dep_synth/lig_dom"/>
</dbReference>
<dbReference type="InterPro" id="IPR052091">
    <property type="entry name" value="Beta-ala_Activ/Resist"/>
</dbReference>
<dbReference type="PANTHER" id="PTHR44394:SF1">
    <property type="entry name" value="BETA-ALANINE-ACTIVATING ENZYME"/>
    <property type="match status" value="1"/>
</dbReference>
<dbReference type="InterPro" id="IPR011047">
    <property type="entry name" value="Quinoprotein_ADH-like_sf"/>
</dbReference>
<keyword evidence="3" id="KW-1185">Reference proteome</keyword>
<reference evidence="2 3" key="1">
    <citation type="submission" date="2023-11" db="EMBL/GenBank/DDBJ databases">
        <title>Halocaridina rubra genome assembly.</title>
        <authorList>
            <person name="Smith C."/>
        </authorList>
    </citation>
    <scope>NUCLEOTIDE SEQUENCE [LARGE SCALE GENOMIC DNA]</scope>
    <source>
        <strain evidence="2">EP-1</strain>
        <tissue evidence="2">Whole</tissue>
    </source>
</reference>
<dbReference type="InterPro" id="IPR045851">
    <property type="entry name" value="AMP-bd_C_sf"/>
</dbReference>
<dbReference type="SUPFAM" id="SSF56801">
    <property type="entry name" value="Acetyl-CoA synthetase-like"/>
    <property type="match status" value="1"/>
</dbReference>
<dbReference type="Pfam" id="PF00501">
    <property type="entry name" value="AMP-binding"/>
    <property type="match status" value="1"/>
</dbReference>
<evidence type="ECO:0000313" key="2">
    <source>
        <dbReference type="EMBL" id="KAK7071975.1"/>
    </source>
</evidence>
<dbReference type="Gene3D" id="2.130.10.10">
    <property type="entry name" value="YVTN repeat-like/Quinoprotein amine dehydrogenase"/>
    <property type="match status" value="1"/>
</dbReference>
<gene>
    <name evidence="2" type="ORF">SK128_008154</name>
</gene>
<accession>A0AAN8X4J3</accession>
<feature type="domain" description="Carrier" evidence="1">
    <location>
        <begin position="524"/>
        <end position="600"/>
    </location>
</feature>
<organism evidence="2 3">
    <name type="scientific">Halocaridina rubra</name>
    <name type="common">Hawaiian red shrimp</name>
    <dbReference type="NCBI Taxonomy" id="373956"/>
    <lineage>
        <taxon>Eukaryota</taxon>
        <taxon>Metazoa</taxon>
        <taxon>Ecdysozoa</taxon>
        <taxon>Arthropoda</taxon>
        <taxon>Crustacea</taxon>
        <taxon>Multicrustacea</taxon>
        <taxon>Malacostraca</taxon>
        <taxon>Eumalacostraca</taxon>
        <taxon>Eucarida</taxon>
        <taxon>Decapoda</taxon>
        <taxon>Pleocyemata</taxon>
        <taxon>Caridea</taxon>
        <taxon>Atyoidea</taxon>
        <taxon>Atyidae</taxon>
        <taxon>Halocaridina</taxon>
    </lineage>
</organism>
<dbReference type="Gene3D" id="3.30.300.30">
    <property type="match status" value="1"/>
</dbReference>
<proteinExistence type="predicted"/>
<dbReference type="Proteomes" id="UP001381693">
    <property type="component" value="Unassembled WGS sequence"/>
</dbReference>
<dbReference type="Gene3D" id="1.10.1200.10">
    <property type="entry name" value="ACP-like"/>
    <property type="match status" value="1"/>
</dbReference>
<dbReference type="EMBL" id="JAXCGZ010013769">
    <property type="protein sequence ID" value="KAK7071975.1"/>
    <property type="molecule type" value="Genomic_DNA"/>
</dbReference>